<dbReference type="InterPro" id="IPR041440">
    <property type="entry name" value="HypF_C"/>
</dbReference>
<dbReference type="KEGG" id="ocg:OCA5_pHCG300680"/>
<dbReference type="AlphaFoldDB" id="F8C132"/>
<sequence>MKRSAVRPAEAVQTVEVRVRGRVQGVGFRPTVWRLAQDHGLDGDVCNDGEGVLIRLRGESALIGHLVAELRTNPPPLAQIANIEISPCAEALDAGFRIAPSLSGVPRTEIAPDAAICPACAAEISDPRARRYRYPFTNCTHCGPRLTIVRNVPYDRDATTMAAFPMCDDCAAEYADPADRRFHAEPIACPACGPQLRLVRFDGGAVPRFPDAVDDIAAAALLIACGEIVAIKALGGYQLACDATDPDAVARLRGLKRREAKPFALMARDLDMVRRYCSVDAQEEAVLLSREAPIVLLESSGREKLPETIAPGQRMLGFMLPSTPLHVVLFQSLDRPVVMTSGNVSDMPQVTDDAEAVALLAGIAPYALVHDRIIANRVDDSVVRVMGSDIRILRRARGYAPAARALPPGFEAAPELLAFGPEMKATFCLLTEGRAVLSQHQGNLEDAATYDDYRRNLALYRDLFAHRPDALACDRHPDYLSTKLAREHARDDALPLVEVQHHHAHLASCLADNGCAREAPPVLGIVLDGLGYGDDGQIWGGEFLLGGYGSVARLGCFPSVAMPGGARASREPWRNLYAHLVTAIGWRECIAEFPELPAIQRLASKPCTTLDAMMRSGTNAPVASSCGRLFDAVAAALGLSFARQAYEGEAASLLESHVCRETLHDEPLALAYRFGLIAQTQKPATFDLAPMWRSLLADLAGGVGIPVMAARFHKGLAVALADMAVMLARREAGTASFDTVALSGGCFQNFILFEETARNLKERGFSVLSHSAVPANDGGIALGQAVVAAARMIEAGTDRRKGN</sequence>
<feature type="active site" evidence="9">
    <location>
        <position position="47"/>
    </location>
</feature>
<accession>F8C132</accession>
<evidence type="ECO:0000256" key="6">
    <source>
        <dbReference type="ARBA" id="ARBA00022833"/>
    </source>
</evidence>
<dbReference type="PROSITE" id="PS51163">
    <property type="entry name" value="YRDC"/>
    <property type="match status" value="1"/>
</dbReference>
<dbReference type="GO" id="GO:0003998">
    <property type="term" value="F:acylphosphatase activity"/>
    <property type="evidence" value="ECO:0007669"/>
    <property type="project" value="UniProtKB-EC"/>
</dbReference>
<dbReference type="GO" id="GO:0016743">
    <property type="term" value="F:carboxyl- or carbamoyltransferase activity"/>
    <property type="evidence" value="ECO:0007669"/>
    <property type="project" value="UniProtKB-UniRule"/>
</dbReference>
<protein>
    <recommendedName>
        <fullName evidence="8">Carbamoyltransferase HypF</fullName>
        <ecNumber evidence="8">6.2.-.-</ecNumber>
    </recommendedName>
</protein>
<dbReference type="PANTHER" id="PTHR42959:SF1">
    <property type="entry name" value="CARBAMOYLTRANSFERASE HYPF"/>
    <property type="match status" value="1"/>
</dbReference>
<reference evidence="12 13" key="2">
    <citation type="journal article" date="2011" name="J. Bacteriol.">
        <title>Complete genome sequences of the chemolithoautotrophic Oligotropha carboxidovorans strains OM4 and OM5.</title>
        <authorList>
            <person name="Volland S."/>
            <person name="Rachinger M."/>
            <person name="Strittmatter A."/>
            <person name="Daniel R."/>
            <person name="Gottschalk G."/>
            <person name="Meyer O."/>
        </authorList>
    </citation>
    <scope>NUCLEOTIDE SEQUENCE [LARGE SCALE GENOMIC DNA]</scope>
    <source>
        <strain evidence="13">ATCC 49405 / DSM 1227 / KCTC 32145 / OM5</strain>
    </source>
</reference>
<dbReference type="InterPro" id="IPR001792">
    <property type="entry name" value="Acylphosphatase-like_dom"/>
</dbReference>
<dbReference type="HOGENOM" id="CLU_009164_0_0_5"/>
<dbReference type="Proteomes" id="UP000007730">
    <property type="component" value="Plasmid pHCG3"/>
</dbReference>
<keyword evidence="13" id="KW-1185">Reference proteome</keyword>
<dbReference type="GO" id="GO:0051604">
    <property type="term" value="P:protein maturation"/>
    <property type="evidence" value="ECO:0007669"/>
    <property type="project" value="TreeGrafter"/>
</dbReference>
<evidence type="ECO:0000313" key="12">
    <source>
        <dbReference type="EMBL" id="AEI08142.1"/>
    </source>
</evidence>
<dbReference type="NCBIfam" id="TIGR00143">
    <property type="entry name" value="hypF"/>
    <property type="match status" value="1"/>
</dbReference>
<keyword evidence="6" id="KW-0862">Zinc</keyword>
<dbReference type="EMBL" id="CP002827">
    <property type="protein sequence ID" value="AEI08142.1"/>
    <property type="molecule type" value="Genomic_DNA"/>
</dbReference>
<dbReference type="PROSITE" id="PS51160">
    <property type="entry name" value="ACYLPHOSPHATASE_3"/>
    <property type="match status" value="1"/>
</dbReference>
<feature type="active site" evidence="9">
    <location>
        <position position="29"/>
    </location>
</feature>
<evidence type="ECO:0000256" key="2">
    <source>
        <dbReference type="ARBA" id="ARBA00008097"/>
    </source>
</evidence>
<proteinExistence type="inferred from homology"/>
<dbReference type="InterPro" id="IPR055128">
    <property type="entry name" value="HypF_C_2"/>
</dbReference>
<evidence type="ECO:0000259" key="11">
    <source>
        <dbReference type="PROSITE" id="PS51163"/>
    </source>
</evidence>
<dbReference type="EC" id="6.2.-.-" evidence="8"/>
<keyword evidence="5" id="KW-0863">Zinc-finger</keyword>
<dbReference type="GO" id="GO:0008270">
    <property type="term" value="F:zinc ion binding"/>
    <property type="evidence" value="ECO:0007669"/>
    <property type="project" value="UniProtKB-KW"/>
</dbReference>
<gene>
    <name evidence="12" type="primary">hypF</name>
    <name evidence="12" type="ordered locus">OCA5_pHCG300680</name>
</gene>
<dbReference type="PROSITE" id="PS00150">
    <property type="entry name" value="ACYLPHOSPHATASE_1"/>
    <property type="match status" value="1"/>
</dbReference>
<dbReference type="InterPro" id="IPR017968">
    <property type="entry name" value="Acylphosphatase_CS"/>
</dbReference>
<geneLocation type="plasmid" evidence="12 13">
    <name>pHCG3</name>
</geneLocation>
<dbReference type="Pfam" id="PF01300">
    <property type="entry name" value="Sua5_yciO_yrdC"/>
    <property type="match status" value="1"/>
</dbReference>
<evidence type="ECO:0000256" key="1">
    <source>
        <dbReference type="ARBA" id="ARBA00004711"/>
    </source>
</evidence>
<dbReference type="Gene3D" id="3.30.110.120">
    <property type="match status" value="1"/>
</dbReference>
<dbReference type="Pfam" id="PF07503">
    <property type="entry name" value="zf-HYPF"/>
    <property type="match status" value="2"/>
</dbReference>
<dbReference type="InterPro" id="IPR011125">
    <property type="entry name" value="Znf_HypF"/>
</dbReference>
<dbReference type="SUPFAM" id="SSF54975">
    <property type="entry name" value="Acylphosphatase/BLUF domain-like"/>
    <property type="match status" value="1"/>
</dbReference>
<dbReference type="Gene3D" id="3.30.420.360">
    <property type="match status" value="1"/>
</dbReference>
<dbReference type="Gene3D" id="3.30.420.40">
    <property type="match status" value="1"/>
</dbReference>
<dbReference type="OrthoDB" id="9808093at2"/>
<dbReference type="Pfam" id="PF17788">
    <property type="entry name" value="HypF_C"/>
    <property type="match status" value="1"/>
</dbReference>
<dbReference type="UniPathway" id="UPA00335"/>
<dbReference type="SUPFAM" id="SSF55821">
    <property type="entry name" value="YrdC/RibB"/>
    <property type="match status" value="1"/>
</dbReference>
<reference evidence="12 13" key="1">
    <citation type="journal article" date="2003" name="Gene">
        <title>Complete nucleotide sequence of the circular megaplasmid pHCG3 of Oligotropha carboxidovorans: function in the chemolithoautotrophic utilization of CO, H(2) and CO(2).</title>
        <authorList>
            <person name="Fuhrmann S."/>
            <person name="Ferner M."/>
            <person name="Jeffke T."/>
            <person name="Henne A."/>
            <person name="Gottschalk G."/>
            <person name="Meyer O."/>
        </authorList>
    </citation>
    <scope>NUCLEOTIDE SEQUENCE [LARGE SCALE GENOMIC DNA]</scope>
    <source>
        <strain evidence="13">ATCC 49405 / DSM 1227 / KCTC 32145 / OM5</strain>
        <plasmid evidence="12">pHCG3</plasmid>
    </source>
</reference>
<evidence type="ECO:0000256" key="4">
    <source>
        <dbReference type="ARBA" id="ARBA00022723"/>
    </source>
</evidence>
<dbReference type="InterPro" id="IPR051060">
    <property type="entry name" value="Carbamoyltrans_HypF-like"/>
</dbReference>
<dbReference type="PIRSF" id="PIRSF006256">
    <property type="entry name" value="CMPcnvr_hdrg_mat"/>
    <property type="match status" value="1"/>
</dbReference>
<keyword evidence="9" id="KW-0378">Hydrolase</keyword>
<keyword evidence="12" id="KW-0614">Plasmid</keyword>
<evidence type="ECO:0000313" key="13">
    <source>
        <dbReference type="Proteomes" id="UP000007730"/>
    </source>
</evidence>
<dbReference type="PANTHER" id="PTHR42959">
    <property type="entry name" value="CARBAMOYLTRANSFERASE"/>
    <property type="match status" value="1"/>
</dbReference>
<keyword evidence="4" id="KW-0479">Metal-binding</keyword>
<evidence type="ECO:0000256" key="5">
    <source>
        <dbReference type="ARBA" id="ARBA00022771"/>
    </source>
</evidence>
<feature type="domain" description="Acylphosphatase-like" evidence="10">
    <location>
        <begin position="14"/>
        <end position="100"/>
    </location>
</feature>
<comment type="catalytic activity">
    <reaction evidence="9">
        <text>an acyl phosphate + H2O = a carboxylate + phosphate + H(+)</text>
        <dbReference type="Rhea" id="RHEA:14965"/>
        <dbReference type="ChEBI" id="CHEBI:15377"/>
        <dbReference type="ChEBI" id="CHEBI:15378"/>
        <dbReference type="ChEBI" id="CHEBI:29067"/>
        <dbReference type="ChEBI" id="CHEBI:43474"/>
        <dbReference type="ChEBI" id="CHEBI:59918"/>
        <dbReference type="EC" id="3.6.1.7"/>
    </reaction>
</comment>
<dbReference type="GO" id="GO:0016874">
    <property type="term" value="F:ligase activity"/>
    <property type="evidence" value="ECO:0007669"/>
    <property type="project" value="UniProtKB-UniRule"/>
</dbReference>
<dbReference type="PATRIC" id="fig|504832.7.peg.3643"/>
<evidence type="ECO:0000256" key="9">
    <source>
        <dbReference type="PROSITE-ProRule" id="PRU00520"/>
    </source>
</evidence>
<comment type="catalytic activity">
    <reaction evidence="7 8">
        <text>C-terminal L-cysteinyl-[HypE protein] + carbamoyl phosphate + ATP + H2O = C-terminal S-carboxamide-L-cysteinyl-[HypE protein] + AMP + phosphate + diphosphate + H(+)</text>
        <dbReference type="Rhea" id="RHEA:55636"/>
        <dbReference type="Rhea" id="RHEA-COMP:14247"/>
        <dbReference type="Rhea" id="RHEA-COMP:14392"/>
        <dbReference type="ChEBI" id="CHEBI:15377"/>
        <dbReference type="ChEBI" id="CHEBI:15378"/>
        <dbReference type="ChEBI" id="CHEBI:30616"/>
        <dbReference type="ChEBI" id="CHEBI:33019"/>
        <dbReference type="ChEBI" id="CHEBI:43474"/>
        <dbReference type="ChEBI" id="CHEBI:58228"/>
        <dbReference type="ChEBI" id="CHEBI:76913"/>
        <dbReference type="ChEBI" id="CHEBI:139126"/>
        <dbReference type="ChEBI" id="CHEBI:456215"/>
    </reaction>
</comment>
<comment type="function">
    <text evidence="8">Involved in the maturation of [NiFe] hydrogenases. Along with HypE, it catalyzes the synthesis of the CN ligands of the active site iron of [NiFe]-hydrogenases. HypF functions as a carbamoyl transferase using carbamoylphosphate as a substrate and transferring the carboxamido moiety in an ATP-dependent reaction to the thiolate of the C-terminal cysteine of HypE yielding a protein-S-carboxamide.</text>
</comment>
<keyword evidence="12" id="KW-0808">Transferase</keyword>
<dbReference type="GO" id="GO:0003725">
    <property type="term" value="F:double-stranded RNA binding"/>
    <property type="evidence" value="ECO:0007669"/>
    <property type="project" value="InterPro"/>
</dbReference>
<comment type="similarity">
    <text evidence="2 8">Belongs to the carbamoyltransferase HypF family.</text>
</comment>
<keyword evidence="3" id="KW-0436">Ligase</keyword>
<dbReference type="InterPro" id="IPR004421">
    <property type="entry name" value="Carbamoyltransferase_HypF"/>
</dbReference>
<evidence type="ECO:0000259" key="10">
    <source>
        <dbReference type="PROSITE" id="PS51160"/>
    </source>
</evidence>
<evidence type="ECO:0000256" key="3">
    <source>
        <dbReference type="ARBA" id="ARBA00022598"/>
    </source>
</evidence>
<dbReference type="InterPro" id="IPR017945">
    <property type="entry name" value="DHBP_synth_RibB-like_a/b_dom"/>
</dbReference>
<evidence type="ECO:0000256" key="7">
    <source>
        <dbReference type="ARBA" id="ARBA00048220"/>
    </source>
</evidence>
<organism evidence="12 13">
    <name type="scientific">Afipia carboxidovorans (strain ATCC 49405 / DSM 1227 / KCTC 32145 / OM5)</name>
    <name type="common">Oligotropha carboxidovorans</name>
    <dbReference type="NCBI Taxonomy" id="504832"/>
    <lineage>
        <taxon>Bacteria</taxon>
        <taxon>Pseudomonadati</taxon>
        <taxon>Pseudomonadota</taxon>
        <taxon>Alphaproteobacteria</taxon>
        <taxon>Hyphomicrobiales</taxon>
        <taxon>Nitrobacteraceae</taxon>
        <taxon>Afipia</taxon>
    </lineage>
</organism>
<dbReference type="InterPro" id="IPR006070">
    <property type="entry name" value="Sua5-like_dom"/>
</dbReference>
<feature type="domain" description="YrdC-like" evidence="11">
    <location>
        <begin position="213"/>
        <end position="398"/>
    </location>
</feature>
<dbReference type="Gene3D" id="3.90.870.50">
    <property type="match status" value="1"/>
</dbReference>
<comment type="pathway">
    <text evidence="1 8">Protein modification; [NiFe] hydrogenase maturation.</text>
</comment>
<name>F8C132_AFIC5</name>
<evidence type="ECO:0000256" key="8">
    <source>
        <dbReference type="PIRNR" id="PIRNR006256"/>
    </source>
</evidence>
<dbReference type="Pfam" id="PF22521">
    <property type="entry name" value="HypF_C_2"/>
    <property type="match status" value="1"/>
</dbReference>
<dbReference type="RefSeq" id="WP_013913766.1">
    <property type="nucleotide sequence ID" value="NC_015689.1"/>
</dbReference>
<dbReference type="InterPro" id="IPR036046">
    <property type="entry name" value="Acylphosphatase-like_dom_sf"/>
</dbReference>
<dbReference type="Pfam" id="PF00708">
    <property type="entry name" value="Acylphosphatase"/>
    <property type="match status" value="1"/>
</dbReference>